<comment type="caution">
    <text evidence="1">The sequence shown here is derived from an EMBL/GenBank/DDBJ whole genome shotgun (WGS) entry which is preliminary data.</text>
</comment>
<dbReference type="Proteomes" id="UP001301728">
    <property type="component" value="Unassembled WGS sequence"/>
</dbReference>
<name>A0ABU5TZX8_9CYAN</name>
<dbReference type="EMBL" id="JAYGHT010000081">
    <property type="protein sequence ID" value="MEA5520454.1"/>
    <property type="molecule type" value="Genomic_DNA"/>
</dbReference>
<organism evidence="1 2">
    <name type="scientific">Limnoraphis robusta CCNP1315</name>
    <dbReference type="NCBI Taxonomy" id="3110306"/>
    <lineage>
        <taxon>Bacteria</taxon>
        <taxon>Bacillati</taxon>
        <taxon>Cyanobacteriota</taxon>
        <taxon>Cyanophyceae</taxon>
        <taxon>Oscillatoriophycideae</taxon>
        <taxon>Oscillatoriales</taxon>
        <taxon>Sirenicapillariaceae</taxon>
        <taxon>Limnoraphis</taxon>
    </lineage>
</organism>
<keyword evidence="2" id="KW-1185">Reference proteome</keyword>
<sequence length="41" mass="4601">MLMAICVKESDRLLLKAPLLKQGRFILGSKMRSPNLKSLSL</sequence>
<evidence type="ECO:0000313" key="2">
    <source>
        <dbReference type="Proteomes" id="UP001301728"/>
    </source>
</evidence>
<accession>A0ABU5TZX8</accession>
<proteinExistence type="predicted"/>
<protein>
    <submittedName>
        <fullName evidence="1">Uncharacterized protein</fullName>
    </submittedName>
</protein>
<reference evidence="1 2" key="1">
    <citation type="submission" date="2023-12" db="EMBL/GenBank/DDBJ databases">
        <title>Baltic Sea Cyanobacteria.</title>
        <authorList>
            <person name="Delbaje E."/>
            <person name="Fewer D.P."/>
            <person name="Shishido T.K."/>
        </authorList>
    </citation>
    <scope>NUCLEOTIDE SEQUENCE [LARGE SCALE GENOMIC DNA]</scope>
    <source>
        <strain evidence="1 2">CCNP 1315</strain>
    </source>
</reference>
<gene>
    <name evidence="1" type="ORF">VB854_16015</name>
</gene>
<dbReference type="RefSeq" id="WP_323274312.1">
    <property type="nucleotide sequence ID" value="NZ_JAYGHT010000081.1"/>
</dbReference>
<evidence type="ECO:0000313" key="1">
    <source>
        <dbReference type="EMBL" id="MEA5520454.1"/>
    </source>
</evidence>